<dbReference type="Pfam" id="PF00857">
    <property type="entry name" value="Isochorismatase"/>
    <property type="match status" value="1"/>
</dbReference>
<dbReference type="InterPro" id="IPR000868">
    <property type="entry name" value="Isochorismatase-like_dom"/>
</dbReference>
<reference evidence="4 5" key="1">
    <citation type="submission" date="2024-02" db="EMBL/GenBank/DDBJ databases">
        <title>A draft genome for the cacao thread blight pathogen Marasmius crinis-equi.</title>
        <authorList>
            <person name="Cohen S.P."/>
            <person name="Baruah I.K."/>
            <person name="Amoako-Attah I."/>
            <person name="Bukari Y."/>
            <person name="Meinhardt L.W."/>
            <person name="Bailey B.A."/>
        </authorList>
    </citation>
    <scope>NUCLEOTIDE SEQUENCE [LARGE SCALE GENOMIC DNA]</scope>
    <source>
        <strain evidence="4 5">GH-76</strain>
    </source>
</reference>
<sequence length="206" mass="22398">MSALAQHPSFDDYTHVAGFGRIMGWGTRPALIFVDVCKAYWTAGSPLDITSSPVGGDAPTSMRNLLAAAREGRIPVIWTTVRYTHPEMKDAGLFYNKGKALSVWHKDDKRGLDQWMEGLEPGKDDVVVLKQYASAFFGTSMASTLRTMDVDTVVICGVSTSGCVVGSACGDRSAEIQNANLFDLHAKYADVVSEEEAVDKLKTGWK</sequence>
<dbReference type="PANTHER" id="PTHR43540:SF1">
    <property type="entry name" value="ISOCHORISMATASE HYDROLASE"/>
    <property type="match status" value="1"/>
</dbReference>
<organism evidence="4 5">
    <name type="scientific">Marasmius crinis-equi</name>
    <dbReference type="NCBI Taxonomy" id="585013"/>
    <lineage>
        <taxon>Eukaryota</taxon>
        <taxon>Fungi</taxon>
        <taxon>Dikarya</taxon>
        <taxon>Basidiomycota</taxon>
        <taxon>Agaricomycotina</taxon>
        <taxon>Agaricomycetes</taxon>
        <taxon>Agaricomycetidae</taxon>
        <taxon>Agaricales</taxon>
        <taxon>Marasmiineae</taxon>
        <taxon>Marasmiaceae</taxon>
        <taxon>Marasmius</taxon>
    </lineage>
</organism>
<dbReference type="InterPro" id="IPR050272">
    <property type="entry name" value="Isochorismatase-like_hydrls"/>
</dbReference>
<evidence type="ECO:0000313" key="5">
    <source>
        <dbReference type="Proteomes" id="UP001465976"/>
    </source>
</evidence>
<name>A0ABR3FSJ3_9AGAR</name>
<proteinExistence type="inferred from homology"/>
<keyword evidence="2" id="KW-0378">Hydrolase</keyword>
<evidence type="ECO:0000256" key="2">
    <source>
        <dbReference type="ARBA" id="ARBA00022801"/>
    </source>
</evidence>
<evidence type="ECO:0000259" key="3">
    <source>
        <dbReference type="Pfam" id="PF00857"/>
    </source>
</evidence>
<dbReference type="PANTHER" id="PTHR43540">
    <property type="entry name" value="PEROXYUREIDOACRYLATE/UREIDOACRYLATE AMIDOHYDROLASE-RELATED"/>
    <property type="match status" value="1"/>
</dbReference>
<dbReference type="Proteomes" id="UP001465976">
    <property type="component" value="Unassembled WGS sequence"/>
</dbReference>
<accession>A0ABR3FSJ3</accession>
<dbReference type="Gene3D" id="3.40.50.850">
    <property type="entry name" value="Isochorismatase-like"/>
    <property type="match status" value="1"/>
</dbReference>
<dbReference type="SUPFAM" id="SSF52499">
    <property type="entry name" value="Isochorismatase-like hydrolases"/>
    <property type="match status" value="1"/>
</dbReference>
<keyword evidence="5" id="KW-1185">Reference proteome</keyword>
<comment type="similarity">
    <text evidence="1">Belongs to the isochorismatase family.</text>
</comment>
<comment type="caution">
    <text evidence="4">The sequence shown here is derived from an EMBL/GenBank/DDBJ whole genome shotgun (WGS) entry which is preliminary data.</text>
</comment>
<dbReference type="EMBL" id="JBAHYK010000098">
    <property type="protein sequence ID" value="KAL0578443.1"/>
    <property type="molecule type" value="Genomic_DNA"/>
</dbReference>
<evidence type="ECO:0000256" key="1">
    <source>
        <dbReference type="ARBA" id="ARBA00006336"/>
    </source>
</evidence>
<feature type="domain" description="Isochorismatase-like" evidence="3">
    <location>
        <begin position="30"/>
        <end position="170"/>
    </location>
</feature>
<dbReference type="InterPro" id="IPR036380">
    <property type="entry name" value="Isochorismatase-like_sf"/>
</dbReference>
<gene>
    <name evidence="4" type="ORF">V5O48_003543</name>
</gene>
<protein>
    <recommendedName>
        <fullName evidence="3">Isochorismatase-like domain-containing protein</fullName>
    </recommendedName>
</protein>
<evidence type="ECO:0000313" key="4">
    <source>
        <dbReference type="EMBL" id="KAL0578443.1"/>
    </source>
</evidence>